<reference evidence="8" key="1">
    <citation type="journal article" date="2011" name="Genome Res.">
        <title>Phylogeny-wide analysis of social amoeba genomes highlights ancient origins for complex intercellular communication.</title>
        <authorList>
            <person name="Heidel A.J."/>
            <person name="Lawal H.M."/>
            <person name="Felder M."/>
            <person name="Schilde C."/>
            <person name="Helps N.R."/>
            <person name="Tunggal B."/>
            <person name="Rivero F."/>
            <person name="John U."/>
            <person name="Schleicher M."/>
            <person name="Eichinger L."/>
            <person name="Platzer M."/>
            <person name="Noegel A.A."/>
            <person name="Schaap P."/>
            <person name="Gloeckner G."/>
        </authorList>
    </citation>
    <scope>NUCLEOTIDE SEQUENCE [LARGE SCALE GENOMIC DNA]</scope>
    <source>
        <strain evidence="8">SH3</strain>
    </source>
</reference>
<keyword evidence="1" id="KW-0547">Nucleotide-binding</keyword>
<feature type="region of interest" description="Disordered" evidence="4">
    <location>
        <begin position="763"/>
        <end position="790"/>
    </location>
</feature>
<dbReference type="KEGG" id="dfa:DFA_03355"/>
<sequence>MDDSQVLGSGVGGSGGDESISNLQEQVREFLQATSTNNPDSDLLKDIYNGQPLNQHGGQDDSSIGDQPSVDDDSNDLVSHVASRFQDQDGSGSGGGGGDLSQRSAKRNRRKANGDEAPANIGKYQIIHNIGTGYLGNTYSATLLDSSEYVTLKRIDVNRINLNQQTIIKREYEILKTLSHQNIVNYILDCLFYIHSQDMIHRNLKASNILLAKGGRCKLSDFGLGCTMGSTFKHSIVGEPFWYSPEILLMKEYNFKVDVWGVGCLILELLTGKPPCFNLSPMEALIQIVDSTKAIELPADISKDLKAFLGLCFEKDPLKRASIEQLMQHSWMSSSGTMNGNESSFSTLLNQPQPPSSSSTHPQKPRGSENYSIDFLSLVESNQHDIDALHMVEPSSIHQQVLSQSKFKEPTNKSASAAELLEILNHNLTIGTQLKNSLQQIIQEEKQNYFNLVQMKSKVKEILDQNKTGARISAHSNMLLKRTNQMASELTKKNENFKNNIKRLEDYLLTKDDCAKKLANVVYKQKITFDNLLNPTLAAPVQYQIGTKVWKKGQEKKSLAILKDNFIFYFKNDKNIKTSYPMDVVYLNDKKSINVSSSQDSAKKKSFFISIGTIINDLNSDQDLNNSSADQSVPNQTTPSSSSSSSSTSQQQSTLTTSQANSVQLSSQAGPTLVGGSISGLSNQQQQQLVGQNNNNNPSTSATTTSGSNTSASGIKEKENSILWCIMAFENQKDMENWLGVLESSVSWYERKPNEISTKPTLSVAEKKHQKTKSGDKSTTNLKSGVEESPASLWKKENSTKFPGVFGVPLEDLMSRENPNAEIPSFITKIINFLERNIQEEGILRISGSSTEIQDLKSTLQKGENIEYHQHRDTHAVAGLLKLFLRELPDSLFPTSLRLHSSEIIADRNIGEADKIFNVIELFKQIPKHDYNLLKHMIRFAKRVTEQSDHNKMVLANVTTCFAQSLKGLIPGLFTFCILNYDQVFITPALKYASI</sequence>
<feature type="compositionally biased region" description="Polar residues" evidence="4">
    <location>
        <begin position="51"/>
        <end position="66"/>
    </location>
</feature>
<feature type="region of interest" description="Disordered" evidence="4">
    <location>
        <begin position="1"/>
        <end position="116"/>
    </location>
</feature>
<proteinExistence type="predicted"/>
<feature type="coiled-coil region" evidence="3">
    <location>
        <begin position="480"/>
        <end position="507"/>
    </location>
</feature>
<dbReference type="Pfam" id="PF00069">
    <property type="entry name" value="Pkinase"/>
    <property type="match status" value="1"/>
</dbReference>
<dbReference type="Proteomes" id="UP000007797">
    <property type="component" value="Unassembled WGS sequence"/>
</dbReference>
<evidence type="ECO:0000259" key="6">
    <source>
        <dbReference type="PROSITE" id="PS50238"/>
    </source>
</evidence>
<dbReference type="GO" id="GO:0004674">
    <property type="term" value="F:protein serine/threonine kinase activity"/>
    <property type="evidence" value="ECO:0007669"/>
    <property type="project" value="TreeGrafter"/>
</dbReference>
<evidence type="ECO:0000313" key="8">
    <source>
        <dbReference type="Proteomes" id="UP000007797"/>
    </source>
</evidence>
<dbReference type="STRING" id="1054147.F4PHC5"/>
<dbReference type="GeneID" id="14877441"/>
<feature type="domain" description="Protein kinase" evidence="5">
    <location>
        <begin position="85"/>
        <end position="332"/>
    </location>
</feature>
<dbReference type="GO" id="GO:0007165">
    <property type="term" value="P:signal transduction"/>
    <property type="evidence" value="ECO:0007669"/>
    <property type="project" value="InterPro"/>
</dbReference>
<dbReference type="AlphaFoldDB" id="F4PHC5"/>
<organism evidence="7 8">
    <name type="scientific">Cavenderia fasciculata</name>
    <name type="common">Slime mold</name>
    <name type="synonym">Dictyostelium fasciculatum</name>
    <dbReference type="NCBI Taxonomy" id="261658"/>
    <lineage>
        <taxon>Eukaryota</taxon>
        <taxon>Amoebozoa</taxon>
        <taxon>Evosea</taxon>
        <taxon>Eumycetozoa</taxon>
        <taxon>Dictyostelia</taxon>
        <taxon>Acytosteliales</taxon>
        <taxon>Cavenderiaceae</taxon>
        <taxon>Cavenderia</taxon>
    </lineage>
</organism>
<keyword evidence="2" id="KW-0067">ATP-binding</keyword>
<evidence type="ECO:0000256" key="2">
    <source>
        <dbReference type="ARBA" id="ARBA00022840"/>
    </source>
</evidence>
<dbReference type="InterPro" id="IPR008936">
    <property type="entry name" value="Rho_GTPase_activation_prot"/>
</dbReference>
<evidence type="ECO:0000313" key="7">
    <source>
        <dbReference type="EMBL" id="EGG25109.1"/>
    </source>
</evidence>
<gene>
    <name evidence="7" type="ORF">DFA_03355</name>
</gene>
<dbReference type="InterPro" id="IPR011009">
    <property type="entry name" value="Kinase-like_dom_sf"/>
</dbReference>
<dbReference type="GO" id="GO:0005524">
    <property type="term" value="F:ATP binding"/>
    <property type="evidence" value="ECO:0007669"/>
    <property type="project" value="UniProtKB-KW"/>
</dbReference>
<evidence type="ECO:0000256" key="3">
    <source>
        <dbReference type="SAM" id="Coils"/>
    </source>
</evidence>
<dbReference type="SUPFAM" id="SSF48350">
    <property type="entry name" value="GTPase activation domain, GAP"/>
    <property type="match status" value="1"/>
</dbReference>
<dbReference type="SMART" id="SM00324">
    <property type="entry name" value="RhoGAP"/>
    <property type="match status" value="1"/>
</dbReference>
<dbReference type="PROSITE" id="PS50011">
    <property type="entry name" value="PROTEIN_KINASE_DOM"/>
    <property type="match status" value="1"/>
</dbReference>
<evidence type="ECO:0000256" key="4">
    <source>
        <dbReference type="SAM" id="MobiDB-lite"/>
    </source>
</evidence>
<dbReference type="PANTHER" id="PTHR48012">
    <property type="entry name" value="STERILE20-LIKE KINASE, ISOFORM B-RELATED"/>
    <property type="match status" value="1"/>
</dbReference>
<dbReference type="InterPro" id="IPR000719">
    <property type="entry name" value="Prot_kinase_dom"/>
</dbReference>
<dbReference type="Gene3D" id="1.10.555.10">
    <property type="entry name" value="Rho GTPase activation protein"/>
    <property type="match status" value="1"/>
</dbReference>
<dbReference type="OMA" id="KDDCAKK"/>
<feature type="region of interest" description="Disordered" evidence="4">
    <location>
        <begin position="622"/>
        <end position="714"/>
    </location>
</feature>
<keyword evidence="3" id="KW-0175">Coiled coil</keyword>
<protein>
    <recommendedName>
        <fullName evidence="9">Protein kinase domain-containing protein</fullName>
    </recommendedName>
</protein>
<dbReference type="RefSeq" id="XP_004362960.1">
    <property type="nucleotide sequence ID" value="XM_004362903.1"/>
</dbReference>
<dbReference type="Gene3D" id="3.30.200.20">
    <property type="entry name" value="Phosphorylase Kinase, domain 1"/>
    <property type="match status" value="1"/>
</dbReference>
<feature type="compositionally biased region" description="Low complexity" evidence="4">
    <location>
        <begin position="683"/>
        <end position="714"/>
    </location>
</feature>
<feature type="compositionally biased region" description="Low complexity" evidence="4">
    <location>
        <begin position="622"/>
        <end position="659"/>
    </location>
</feature>
<dbReference type="InterPro" id="IPR050629">
    <property type="entry name" value="STE20/SPS1-PAK"/>
</dbReference>
<evidence type="ECO:0008006" key="9">
    <source>
        <dbReference type="Google" id="ProtNLM"/>
    </source>
</evidence>
<accession>F4PHC5</accession>
<dbReference type="SUPFAM" id="SSF56112">
    <property type="entry name" value="Protein kinase-like (PK-like)"/>
    <property type="match status" value="1"/>
</dbReference>
<feature type="compositionally biased region" description="Polar residues" evidence="4">
    <location>
        <begin position="660"/>
        <end position="670"/>
    </location>
</feature>
<feature type="compositionally biased region" description="Polar residues" evidence="4">
    <location>
        <begin position="333"/>
        <end position="350"/>
    </location>
</feature>
<keyword evidence="8" id="KW-1185">Reference proteome</keyword>
<dbReference type="EMBL" id="GL883006">
    <property type="protein sequence ID" value="EGG25109.1"/>
    <property type="molecule type" value="Genomic_DNA"/>
</dbReference>
<dbReference type="PANTHER" id="PTHR48012:SF26">
    <property type="entry name" value="SERINE_THREONINE-PROTEIN KINASE DDB_G0283821-RELATED"/>
    <property type="match status" value="1"/>
</dbReference>
<dbReference type="PROSITE" id="PS50238">
    <property type="entry name" value="RHOGAP"/>
    <property type="match status" value="1"/>
</dbReference>
<dbReference type="CDD" id="cd00159">
    <property type="entry name" value="RhoGAP"/>
    <property type="match status" value="1"/>
</dbReference>
<evidence type="ECO:0000256" key="1">
    <source>
        <dbReference type="ARBA" id="ARBA00022741"/>
    </source>
</evidence>
<feature type="domain" description="Rho-GAP" evidence="6">
    <location>
        <begin position="808"/>
        <end position="995"/>
    </location>
</feature>
<dbReference type="GO" id="GO:0005737">
    <property type="term" value="C:cytoplasm"/>
    <property type="evidence" value="ECO:0007669"/>
    <property type="project" value="TreeGrafter"/>
</dbReference>
<dbReference type="Gene3D" id="1.10.510.10">
    <property type="entry name" value="Transferase(Phosphotransferase) domain 1"/>
    <property type="match status" value="1"/>
</dbReference>
<feature type="region of interest" description="Disordered" evidence="4">
    <location>
        <begin position="333"/>
        <end position="368"/>
    </location>
</feature>
<evidence type="ECO:0000259" key="5">
    <source>
        <dbReference type="PROSITE" id="PS50011"/>
    </source>
</evidence>
<dbReference type="InterPro" id="IPR000198">
    <property type="entry name" value="RhoGAP_dom"/>
</dbReference>
<dbReference type="Pfam" id="PF00620">
    <property type="entry name" value="RhoGAP"/>
    <property type="match status" value="1"/>
</dbReference>
<dbReference type="OrthoDB" id="17803at2759"/>
<name>F4PHC5_CACFS</name>